<sequence length="141" mass="15548">MPCFFKPSTLPHFNKFGRKCFNSFVLSFHLCLQFLYDCKDILAASPFFSLFAALAPPLPSGLRDISLGSASLPSSHSSVKGVTAAYFFAKYPLLELLERHLMARSGGKKTSIGIPVNAVDQIWVTVNFLGRFSSLQIPNDN</sequence>
<keyword evidence="2" id="KW-1185">Reference proteome</keyword>
<reference evidence="1" key="1">
    <citation type="journal article" date="2023" name="G3 (Bethesda)">
        <title>Whole genome assembly and annotation of the endangered Caribbean coral Acropora cervicornis.</title>
        <authorList>
            <person name="Selwyn J.D."/>
            <person name="Vollmer S.V."/>
        </authorList>
    </citation>
    <scope>NUCLEOTIDE SEQUENCE</scope>
    <source>
        <strain evidence="1">K2</strain>
    </source>
</reference>
<dbReference type="EMBL" id="JARQWQ010000121">
    <property type="protein sequence ID" value="KAK2549751.1"/>
    <property type="molecule type" value="Genomic_DNA"/>
</dbReference>
<reference evidence="1" key="2">
    <citation type="journal article" date="2023" name="Science">
        <title>Genomic signatures of disease resistance in endangered staghorn corals.</title>
        <authorList>
            <person name="Vollmer S.V."/>
            <person name="Selwyn J.D."/>
            <person name="Despard B.A."/>
            <person name="Roesel C.L."/>
        </authorList>
    </citation>
    <scope>NUCLEOTIDE SEQUENCE</scope>
    <source>
        <strain evidence="1">K2</strain>
    </source>
</reference>
<protein>
    <submittedName>
        <fullName evidence="1">Uncharacterized protein</fullName>
    </submittedName>
</protein>
<evidence type="ECO:0000313" key="1">
    <source>
        <dbReference type="EMBL" id="KAK2549751.1"/>
    </source>
</evidence>
<evidence type="ECO:0000313" key="2">
    <source>
        <dbReference type="Proteomes" id="UP001249851"/>
    </source>
</evidence>
<organism evidence="1 2">
    <name type="scientific">Acropora cervicornis</name>
    <name type="common">Staghorn coral</name>
    <dbReference type="NCBI Taxonomy" id="6130"/>
    <lineage>
        <taxon>Eukaryota</taxon>
        <taxon>Metazoa</taxon>
        <taxon>Cnidaria</taxon>
        <taxon>Anthozoa</taxon>
        <taxon>Hexacorallia</taxon>
        <taxon>Scleractinia</taxon>
        <taxon>Astrocoeniina</taxon>
        <taxon>Acroporidae</taxon>
        <taxon>Acropora</taxon>
    </lineage>
</organism>
<accession>A0AAD9UTV3</accession>
<name>A0AAD9UTV3_ACRCE</name>
<proteinExistence type="predicted"/>
<dbReference type="Proteomes" id="UP001249851">
    <property type="component" value="Unassembled WGS sequence"/>
</dbReference>
<dbReference type="AlphaFoldDB" id="A0AAD9UTV3"/>
<comment type="caution">
    <text evidence="1">The sequence shown here is derived from an EMBL/GenBank/DDBJ whole genome shotgun (WGS) entry which is preliminary data.</text>
</comment>
<gene>
    <name evidence="1" type="ORF">P5673_029723</name>
</gene>